<dbReference type="AlphaFoldDB" id="A0A7W9L791"/>
<sequence>MGEGFNFSKDFVLKAGLMLGDIASVGFKVENFNRANMATLEKIWPDVRRALVLAVELAASFGLSSKNLRADSALLPIAYYLYRKPVPDNWLNHPNFATDREAIRSWLVRSLLKLSGIWGSGLDTLLTALRDVIRDHHDVFPADRLEQVLAARGKSLAFGPEEIEDLLDMEYGDRRMFPLLSILYPFIDVRQHHHVDHFFPKSRLNRRALEKAGLEAYQVEECVNARDRLANLQLLEGLLNVAKNDALPDAWMATTYGDPVQRQAVMDRHDLGVVPLSAAEFMEFYVARRERMRSRLAKLLTKPTSISAGETGAAVARIG</sequence>
<evidence type="ECO:0000313" key="2">
    <source>
        <dbReference type="Proteomes" id="UP000556201"/>
    </source>
</evidence>
<organism evidence="1 2">
    <name type="scientific">Brevundimonas vesicularis</name>
    <name type="common">Pseudomonas vesicularis</name>
    <dbReference type="NCBI Taxonomy" id="41276"/>
    <lineage>
        <taxon>Bacteria</taxon>
        <taxon>Pseudomonadati</taxon>
        <taxon>Pseudomonadota</taxon>
        <taxon>Alphaproteobacteria</taxon>
        <taxon>Caulobacterales</taxon>
        <taxon>Caulobacteraceae</taxon>
        <taxon>Brevundimonas</taxon>
    </lineage>
</organism>
<protein>
    <recommendedName>
        <fullName evidence="3">DUF1524 domain-containing protein</fullName>
    </recommendedName>
</protein>
<proteinExistence type="predicted"/>
<reference evidence="1 2" key="1">
    <citation type="submission" date="2020-08" db="EMBL/GenBank/DDBJ databases">
        <title>Functional genomics of gut bacteria from endangered species of beetles.</title>
        <authorList>
            <person name="Carlos-Shanley C."/>
        </authorList>
    </citation>
    <scope>NUCLEOTIDE SEQUENCE [LARGE SCALE GENOMIC DNA]</scope>
    <source>
        <strain evidence="1 2">S00192</strain>
    </source>
</reference>
<dbReference type="PANTHER" id="PTHR37292">
    <property type="entry name" value="VNG6097C"/>
    <property type="match status" value="1"/>
</dbReference>
<dbReference type="PANTHER" id="PTHR37292:SF2">
    <property type="entry name" value="DUF262 DOMAIN-CONTAINING PROTEIN"/>
    <property type="match status" value="1"/>
</dbReference>
<dbReference type="Proteomes" id="UP000556201">
    <property type="component" value="Unassembled WGS sequence"/>
</dbReference>
<comment type="caution">
    <text evidence="1">The sequence shown here is derived from an EMBL/GenBank/DDBJ whole genome shotgun (WGS) entry which is preliminary data.</text>
</comment>
<evidence type="ECO:0000313" key="1">
    <source>
        <dbReference type="EMBL" id="MBB5773216.1"/>
    </source>
</evidence>
<dbReference type="EMBL" id="JACHLJ010000009">
    <property type="protein sequence ID" value="MBB5773216.1"/>
    <property type="molecule type" value="Genomic_DNA"/>
</dbReference>
<evidence type="ECO:0008006" key="3">
    <source>
        <dbReference type="Google" id="ProtNLM"/>
    </source>
</evidence>
<gene>
    <name evidence="1" type="ORF">HNP47_003241</name>
</gene>
<accession>A0A7W9L791</accession>
<name>A0A7W9L791_BREVE</name>